<name>A0A1I7XKX8_HETBA</name>
<dbReference type="Proteomes" id="UP000095283">
    <property type="component" value="Unplaced"/>
</dbReference>
<dbReference type="EC" id="3.1.3.2" evidence="2"/>
<dbReference type="Pfam" id="PF00149">
    <property type="entry name" value="Metallophos"/>
    <property type="match status" value="1"/>
</dbReference>
<evidence type="ECO:0000256" key="2">
    <source>
        <dbReference type="RuleBase" id="RU361203"/>
    </source>
</evidence>
<comment type="similarity">
    <text evidence="2">Belongs to the metallophosphoesterase superfamily. Purple acid phosphatase family.</text>
</comment>
<dbReference type="SUPFAM" id="SSF56300">
    <property type="entry name" value="Metallo-dependent phosphatases"/>
    <property type="match status" value="1"/>
</dbReference>
<evidence type="ECO:0000256" key="1">
    <source>
        <dbReference type="ARBA" id="ARBA00022729"/>
    </source>
</evidence>
<dbReference type="AlphaFoldDB" id="A0A1I7XKX8"/>
<keyword evidence="5" id="KW-1185">Reference proteome</keyword>
<evidence type="ECO:0000259" key="3">
    <source>
        <dbReference type="Pfam" id="PF00149"/>
    </source>
</evidence>
<feature type="domain" description="Purple acid phosphatase N-terminal" evidence="4">
    <location>
        <begin position="16"/>
        <end position="100"/>
    </location>
</feature>
<accession>A0A1I7XKX8</accession>
<dbReference type="SUPFAM" id="SSF49363">
    <property type="entry name" value="Purple acid phosphatase, N-terminal domain"/>
    <property type="match status" value="1"/>
</dbReference>
<dbReference type="Pfam" id="PF16656">
    <property type="entry name" value="Pur_ac_phosph_N"/>
    <property type="match status" value="1"/>
</dbReference>
<keyword evidence="1" id="KW-0732">Signal</keyword>
<evidence type="ECO:0000313" key="5">
    <source>
        <dbReference type="Proteomes" id="UP000095283"/>
    </source>
</evidence>
<proteinExistence type="inferred from homology"/>
<evidence type="ECO:0000313" key="6">
    <source>
        <dbReference type="WBParaSite" id="Hba_18173"/>
    </source>
</evidence>
<dbReference type="InterPro" id="IPR029052">
    <property type="entry name" value="Metallo-depent_PP-like"/>
</dbReference>
<dbReference type="InterPro" id="IPR004843">
    <property type="entry name" value="Calcineurin-like_PHP"/>
</dbReference>
<sequence>MIDPTSPLTSNGNILLYVGHPTIMIITWLTFDDTLHSFVEYGEKQMNMSIEGSCAVFIDPENSALWRYIHRATLTQLVAGTTYRYRVGSNYGWSSVFSFTALSPREGGGYELAVYGDLGNENARSLGKIQKLAQDGEIDMVLHVGDFAYNMDTDNGRVGDEFNRQIEPVAAYVPYMTAVGNHEVS</sequence>
<dbReference type="WBParaSite" id="Hba_18173">
    <property type="protein sequence ID" value="Hba_18173"/>
    <property type="gene ID" value="Hba_18173"/>
</dbReference>
<protein>
    <recommendedName>
        <fullName evidence="2">Purple acid phosphatase</fullName>
        <ecNumber evidence="2">3.1.3.2</ecNumber>
    </recommendedName>
</protein>
<dbReference type="InterPro" id="IPR008963">
    <property type="entry name" value="Purple_acid_Pase-like_N"/>
</dbReference>
<keyword evidence="2" id="KW-0378">Hydrolase</keyword>
<organism evidence="5 6">
    <name type="scientific">Heterorhabditis bacteriophora</name>
    <name type="common">Entomopathogenic nematode worm</name>
    <dbReference type="NCBI Taxonomy" id="37862"/>
    <lineage>
        <taxon>Eukaryota</taxon>
        <taxon>Metazoa</taxon>
        <taxon>Ecdysozoa</taxon>
        <taxon>Nematoda</taxon>
        <taxon>Chromadorea</taxon>
        <taxon>Rhabditida</taxon>
        <taxon>Rhabditina</taxon>
        <taxon>Rhabditomorpha</taxon>
        <taxon>Strongyloidea</taxon>
        <taxon>Heterorhabditidae</taxon>
        <taxon>Heterorhabditis</taxon>
    </lineage>
</organism>
<comment type="catalytic activity">
    <reaction evidence="2">
        <text>a phosphate monoester + H2O = an alcohol + phosphate</text>
        <dbReference type="Rhea" id="RHEA:15017"/>
        <dbReference type="ChEBI" id="CHEBI:15377"/>
        <dbReference type="ChEBI" id="CHEBI:30879"/>
        <dbReference type="ChEBI" id="CHEBI:43474"/>
        <dbReference type="ChEBI" id="CHEBI:67140"/>
        <dbReference type="EC" id="3.1.3.2"/>
    </reaction>
</comment>
<dbReference type="PANTHER" id="PTHR45867">
    <property type="entry name" value="PURPLE ACID PHOSPHATASE"/>
    <property type="match status" value="1"/>
</dbReference>
<dbReference type="PANTHER" id="PTHR45867:SF3">
    <property type="entry name" value="ACID PHOSPHATASE TYPE 7"/>
    <property type="match status" value="1"/>
</dbReference>
<dbReference type="GO" id="GO:0046872">
    <property type="term" value="F:metal ion binding"/>
    <property type="evidence" value="ECO:0007669"/>
    <property type="project" value="InterPro"/>
</dbReference>
<feature type="domain" description="Calcineurin-like phosphoesterase" evidence="3">
    <location>
        <begin position="112"/>
        <end position="183"/>
    </location>
</feature>
<reference evidence="6" key="1">
    <citation type="submission" date="2016-11" db="UniProtKB">
        <authorList>
            <consortium name="WormBaseParasite"/>
        </authorList>
    </citation>
    <scope>IDENTIFICATION</scope>
</reference>
<evidence type="ECO:0000259" key="4">
    <source>
        <dbReference type="Pfam" id="PF16656"/>
    </source>
</evidence>
<dbReference type="Gene3D" id="2.60.40.380">
    <property type="entry name" value="Purple acid phosphatase-like, N-terminal"/>
    <property type="match status" value="1"/>
</dbReference>
<dbReference type="GO" id="GO:0003993">
    <property type="term" value="F:acid phosphatase activity"/>
    <property type="evidence" value="ECO:0007669"/>
    <property type="project" value="UniProtKB-EC"/>
</dbReference>
<dbReference type="Gene3D" id="3.60.21.10">
    <property type="match status" value="1"/>
</dbReference>
<dbReference type="InterPro" id="IPR015914">
    <property type="entry name" value="PAPs_N"/>
</dbReference>